<accession>A0ABS5BR90</accession>
<reference evidence="8 9" key="1">
    <citation type="submission" date="2021-04" db="EMBL/GenBank/DDBJ databases">
        <authorList>
            <person name="Ivanova A."/>
        </authorList>
    </citation>
    <scope>NUCLEOTIDE SEQUENCE [LARGE SCALE GENOMIC DNA]</scope>
    <source>
        <strain evidence="8 9">G18</strain>
    </source>
</reference>
<keyword evidence="4 5" id="KW-0067">ATP-binding</keyword>
<feature type="binding site" evidence="5">
    <location>
        <position position="85"/>
    </location>
    <ligand>
        <name>ATP</name>
        <dbReference type="ChEBI" id="CHEBI:30616"/>
    </ligand>
</feature>
<dbReference type="InterPro" id="IPR011990">
    <property type="entry name" value="TPR-like_helical_dom_sf"/>
</dbReference>
<dbReference type="Pfam" id="PF13424">
    <property type="entry name" value="TPR_12"/>
    <property type="match status" value="5"/>
</dbReference>
<dbReference type="SMART" id="SM00028">
    <property type="entry name" value="TPR"/>
    <property type="match status" value="8"/>
</dbReference>
<sequence length="964" mass="102712">MGESAVHGERPEPLEPKPDRSGVVPTARFGPPGGAAGPKQLPPRGAPPAGLVIGRYPVEREIGRGGMGVVYLARDPQLDRPVALKVMHSDEPGALVRFHLEASALAHLSHPNAVRVYETGEDNGWAYLAMEYVEGPSLADALVTGPLDPLRAAALVGAIAGAVDAAHSAGVLHRDLKPANVLLDAAGSPKITDFGLAKRIGSARGPTQTNVTIGTPSYMAPEQADARPVDARTDVYGLGATLYECLTGRPPFVGTTPNVLAWVRSADPARPRRVNRAVPVDLETVCLKCLAKDPTARYPSASELADELGRVARGEPVRARPIGPARRAWLWCRRNRTVAALSALTALALVAGCAVAGWQAHRATVARDAEVAQRQEAEAERARARAAEETALGDKRRAEDAAAETAAINGFLLDDLLRQASSRAQADARLAPDPKLTVREALDRAAQSVGPRFRNRPAAEEGVRAALGATYLDLGAFDRARVQLRAAFELRTARLGPDHRDTLKLMNGLGRATHEDGSPGDAVRVLEECAHRARSALGRTDRDALAVVSNLASAHRAAGAPARALALHEECLALRREALGATDPDTIRSMNNVAEHYRGAGRARDAVPLAEEGLALARRHLGAAHPDTLVAAVTLAMIYRETGRPAEMLALAEEALRVGRSDLGPGHPQTLAAMNALALAYQSAGRTREGLALTEESLRAHRRTLGASHPYTLTLLYNTAVAYLSAGRVADATPLLEDCLQRRREVSGPEHPDTVRAMCTLATAHRFAGRPFEARPLLEESVRVLGRAPGGDPAFARAMVNNLAVVCRETGRPADAVPLYRNLLRSARERNAPDHPEALAALSDLASALRESGNPGEALPMHEAVWRARSARAPAAPQTAEAEVLLGACLQQLDRFTDAEPRLLAGHKVLSATKGAPAKLIALNRRALADLYDRWGRALDADRWRDPVPLAPPPRPSPRAPTKP</sequence>
<proteinExistence type="predicted"/>
<dbReference type="InterPro" id="IPR019734">
    <property type="entry name" value="TPR_rpt"/>
</dbReference>
<evidence type="ECO:0000256" key="1">
    <source>
        <dbReference type="ARBA" id="ARBA00022679"/>
    </source>
</evidence>
<evidence type="ECO:0000256" key="3">
    <source>
        <dbReference type="ARBA" id="ARBA00022777"/>
    </source>
</evidence>
<dbReference type="Gene3D" id="1.10.510.10">
    <property type="entry name" value="Transferase(Phosphotransferase) domain 1"/>
    <property type="match status" value="1"/>
</dbReference>
<keyword evidence="3 8" id="KW-0418">Kinase</keyword>
<keyword evidence="2 5" id="KW-0547">Nucleotide-binding</keyword>
<feature type="region of interest" description="Disordered" evidence="6">
    <location>
        <begin position="944"/>
        <end position="964"/>
    </location>
</feature>
<comment type="caution">
    <text evidence="8">The sequence shown here is derived from an EMBL/GenBank/DDBJ whole genome shotgun (WGS) entry which is preliminary data.</text>
</comment>
<feature type="compositionally biased region" description="Basic and acidic residues" evidence="6">
    <location>
        <begin position="1"/>
        <end position="20"/>
    </location>
</feature>
<dbReference type="Pfam" id="PF00069">
    <property type="entry name" value="Pkinase"/>
    <property type="match status" value="1"/>
</dbReference>
<dbReference type="InterPro" id="IPR008271">
    <property type="entry name" value="Ser/Thr_kinase_AS"/>
</dbReference>
<gene>
    <name evidence="8" type="ORF">J8F10_12980</name>
</gene>
<dbReference type="InterPro" id="IPR011009">
    <property type="entry name" value="Kinase-like_dom_sf"/>
</dbReference>
<dbReference type="InterPro" id="IPR000719">
    <property type="entry name" value="Prot_kinase_dom"/>
</dbReference>
<dbReference type="SUPFAM" id="SSF48452">
    <property type="entry name" value="TPR-like"/>
    <property type="match status" value="4"/>
</dbReference>
<keyword evidence="1" id="KW-0808">Transferase</keyword>
<dbReference type="Proteomes" id="UP000676565">
    <property type="component" value="Unassembled WGS sequence"/>
</dbReference>
<feature type="domain" description="Protein kinase" evidence="7">
    <location>
        <begin position="56"/>
        <end position="309"/>
    </location>
</feature>
<keyword evidence="9" id="KW-1185">Reference proteome</keyword>
<organism evidence="8 9">
    <name type="scientific">Gemmata palustris</name>
    <dbReference type="NCBI Taxonomy" id="2822762"/>
    <lineage>
        <taxon>Bacteria</taxon>
        <taxon>Pseudomonadati</taxon>
        <taxon>Planctomycetota</taxon>
        <taxon>Planctomycetia</taxon>
        <taxon>Gemmatales</taxon>
        <taxon>Gemmataceae</taxon>
        <taxon>Gemmata</taxon>
    </lineage>
</organism>
<evidence type="ECO:0000256" key="4">
    <source>
        <dbReference type="ARBA" id="ARBA00022840"/>
    </source>
</evidence>
<evidence type="ECO:0000256" key="2">
    <source>
        <dbReference type="ARBA" id="ARBA00022741"/>
    </source>
</evidence>
<evidence type="ECO:0000256" key="6">
    <source>
        <dbReference type="SAM" id="MobiDB-lite"/>
    </source>
</evidence>
<protein>
    <submittedName>
        <fullName evidence="8">Serine/threonine protein kinase</fullName>
    </submittedName>
</protein>
<dbReference type="EMBL" id="JAGKQQ010000001">
    <property type="protein sequence ID" value="MBP3956198.1"/>
    <property type="molecule type" value="Genomic_DNA"/>
</dbReference>
<dbReference type="PANTHER" id="PTHR43289:SF6">
    <property type="entry name" value="SERINE_THREONINE-PROTEIN KINASE NEKL-3"/>
    <property type="match status" value="1"/>
</dbReference>
<keyword evidence="8" id="KW-0723">Serine/threonine-protein kinase</keyword>
<feature type="compositionally biased region" description="Pro residues" evidence="6">
    <location>
        <begin position="949"/>
        <end position="964"/>
    </location>
</feature>
<dbReference type="InterPro" id="IPR017441">
    <property type="entry name" value="Protein_kinase_ATP_BS"/>
</dbReference>
<dbReference type="CDD" id="cd14014">
    <property type="entry name" value="STKc_PknB_like"/>
    <property type="match status" value="1"/>
</dbReference>
<dbReference type="Gene3D" id="1.25.40.10">
    <property type="entry name" value="Tetratricopeptide repeat domain"/>
    <property type="match status" value="3"/>
</dbReference>
<feature type="region of interest" description="Disordered" evidence="6">
    <location>
        <begin position="1"/>
        <end position="48"/>
    </location>
</feature>
<name>A0ABS5BR90_9BACT</name>
<dbReference type="PROSITE" id="PS00108">
    <property type="entry name" value="PROTEIN_KINASE_ST"/>
    <property type="match status" value="1"/>
</dbReference>
<dbReference type="SUPFAM" id="SSF56112">
    <property type="entry name" value="Protein kinase-like (PK-like)"/>
    <property type="match status" value="1"/>
</dbReference>
<feature type="region of interest" description="Disordered" evidence="6">
    <location>
        <begin position="380"/>
        <end position="399"/>
    </location>
</feature>
<evidence type="ECO:0000256" key="5">
    <source>
        <dbReference type="PROSITE-ProRule" id="PRU10141"/>
    </source>
</evidence>
<dbReference type="PROSITE" id="PS50011">
    <property type="entry name" value="PROTEIN_KINASE_DOM"/>
    <property type="match status" value="1"/>
</dbReference>
<dbReference type="PANTHER" id="PTHR43289">
    <property type="entry name" value="MITOGEN-ACTIVATED PROTEIN KINASE KINASE KINASE 20-RELATED"/>
    <property type="match status" value="1"/>
</dbReference>
<dbReference type="SMART" id="SM00220">
    <property type="entry name" value="S_TKc"/>
    <property type="match status" value="1"/>
</dbReference>
<evidence type="ECO:0000313" key="8">
    <source>
        <dbReference type="EMBL" id="MBP3956198.1"/>
    </source>
</evidence>
<dbReference type="GO" id="GO:0004674">
    <property type="term" value="F:protein serine/threonine kinase activity"/>
    <property type="evidence" value="ECO:0007669"/>
    <property type="project" value="UniProtKB-KW"/>
</dbReference>
<evidence type="ECO:0000313" key="9">
    <source>
        <dbReference type="Proteomes" id="UP000676565"/>
    </source>
</evidence>
<evidence type="ECO:0000259" key="7">
    <source>
        <dbReference type="PROSITE" id="PS50011"/>
    </source>
</evidence>
<dbReference type="PROSITE" id="PS00107">
    <property type="entry name" value="PROTEIN_KINASE_ATP"/>
    <property type="match status" value="1"/>
</dbReference>
<dbReference type="Gene3D" id="3.30.200.20">
    <property type="entry name" value="Phosphorylase Kinase, domain 1"/>
    <property type="match status" value="1"/>
</dbReference>
<dbReference type="RefSeq" id="WP_210654223.1">
    <property type="nucleotide sequence ID" value="NZ_JAGKQQ010000001.1"/>
</dbReference>